<feature type="chain" id="PRO_5047240967" evidence="1">
    <location>
        <begin position="25"/>
        <end position="113"/>
    </location>
</feature>
<organism evidence="2 3">
    <name type="scientific">Actinomadura vinacea</name>
    <dbReference type="NCBI Taxonomy" id="115336"/>
    <lineage>
        <taxon>Bacteria</taxon>
        <taxon>Bacillati</taxon>
        <taxon>Actinomycetota</taxon>
        <taxon>Actinomycetes</taxon>
        <taxon>Streptosporangiales</taxon>
        <taxon>Thermomonosporaceae</taxon>
        <taxon>Actinomadura</taxon>
    </lineage>
</organism>
<proteinExistence type="predicted"/>
<keyword evidence="3" id="KW-1185">Reference proteome</keyword>
<keyword evidence="1" id="KW-0732">Signal</keyword>
<name>A0ABP5X1L8_9ACTN</name>
<accession>A0ABP5X1L8</accession>
<gene>
    <name evidence="2" type="ORF">GCM10010191_68720</name>
</gene>
<dbReference type="Proteomes" id="UP001501231">
    <property type="component" value="Unassembled WGS sequence"/>
</dbReference>
<reference evidence="3" key="1">
    <citation type="journal article" date="2019" name="Int. J. Syst. Evol. Microbiol.">
        <title>The Global Catalogue of Microorganisms (GCM) 10K type strain sequencing project: providing services to taxonomists for standard genome sequencing and annotation.</title>
        <authorList>
            <consortium name="The Broad Institute Genomics Platform"/>
            <consortium name="The Broad Institute Genome Sequencing Center for Infectious Disease"/>
            <person name="Wu L."/>
            <person name="Ma J."/>
        </authorList>
    </citation>
    <scope>NUCLEOTIDE SEQUENCE [LARGE SCALE GENOMIC DNA]</scope>
    <source>
        <strain evidence="3">JCM 3325</strain>
    </source>
</reference>
<dbReference type="RefSeq" id="WP_344594664.1">
    <property type="nucleotide sequence ID" value="NZ_BAAARW010000026.1"/>
</dbReference>
<comment type="caution">
    <text evidence="2">The sequence shown here is derived from an EMBL/GenBank/DDBJ whole genome shotgun (WGS) entry which is preliminary data.</text>
</comment>
<dbReference type="EMBL" id="BAAARW010000026">
    <property type="protein sequence ID" value="GAA2442647.1"/>
    <property type="molecule type" value="Genomic_DNA"/>
</dbReference>
<sequence>MIKLFAPALVAAALLGVPATAAHAAPVGDSVDLFGGQSHLLPVKNVQAGPGGGCTPLDQLFTTGSAWNHSASYTAYLYSGASCDGSVQAVLSPGANTNYSPAFEVGSVLFGTG</sequence>
<evidence type="ECO:0000313" key="2">
    <source>
        <dbReference type="EMBL" id="GAA2442647.1"/>
    </source>
</evidence>
<feature type="signal peptide" evidence="1">
    <location>
        <begin position="1"/>
        <end position="24"/>
    </location>
</feature>
<evidence type="ECO:0000256" key="1">
    <source>
        <dbReference type="SAM" id="SignalP"/>
    </source>
</evidence>
<evidence type="ECO:0000313" key="3">
    <source>
        <dbReference type="Proteomes" id="UP001501231"/>
    </source>
</evidence>
<protein>
    <submittedName>
        <fullName evidence="2">Uncharacterized protein</fullName>
    </submittedName>
</protein>